<accession>A0ABY9XTE1</accession>
<dbReference type="InterPro" id="IPR007156">
    <property type="entry name" value="MamQ_LemA"/>
</dbReference>
<evidence type="ECO:0000256" key="2">
    <source>
        <dbReference type="ARBA" id="ARBA00008854"/>
    </source>
</evidence>
<comment type="subcellular location">
    <subcellularLocation>
        <location evidence="1">Membrane</location>
        <topology evidence="1">Single-pass membrane protein</topology>
    </subcellularLocation>
</comment>
<evidence type="ECO:0000256" key="6">
    <source>
        <dbReference type="SAM" id="Coils"/>
    </source>
</evidence>
<keyword evidence="5" id="KW-0472">Membrane</keyword>
<name>A0ABY9XTE1_9FLAO</name>
<keyword evidence="3" id="KW-0812">Transmembrane</keyword>
<evidence type="ECO:0000256" key="4">
    <source>
        <dbReference type="ARBA" id="ARBA00022989"/>
    </source>
</evidence>
<evidence type="ECO:0000256" key="1">
    <source>
        <dbReference type="ARBA" id="ARBA00004167"/>
    </source>
</evidence>
<dbReference type="RefSeq" id="WP_415865686.1">
    <property type="nucleotide sequence ID" value="NZ_CP134537.1"/>
</dbReference>
<protein>
    <submittedName>
        <fullName evidence="7">LemA family protein</fullName>
    </submittedName>
</protein>
<sequence length="191" mass="21685">MKKKGLYILLGILALIVVFMFNKMTSKEVTAETQWADVESAYQRRADLIPNLVATVKGYAAHEKETLEGVIKARSEATKTTIEANNLTPETMAQFQQAQQGLSGALSRLLLTVERYPDLKANQNFLELQSQLEGTENRINVERNRFNDLTKEYNIYIRKFPMNFFAGIFGFDQMPTFKSNSGSENAPKVEF</sequence>
<dbReference type="PANTHER" id="PTHR34478:SF2">
    <property type="entry name" value="MEMBRANE PROTEIN"/>
    <property type="match status" value="1"/>
</dbReference>
<keyword evidence="6" id="KW-0175">Coiled coil</keyword>
<dbReference type="PANTHER" id="PTHR34478">
    <property type="entry name" value="PROTEIN LEMA"/>
    <property type="match status" value="1"/>
</dbReference>
<dbReference type="SUPFAM" id="SSF140478">
    <property type="entry name" value="LemA-like"/>
    <property type="match status" value="1"/>
</dbReference>
<proteinExistence type="inferred from homology"/>
<keyword evidence="4" id="KW-1133">Transmembrane helix</keyword>
<evidence type="ECO:0000256" key="3">
    <source>
        <dbReference type="ARBA" id="ARBA00022692"/>
    </source>
</evidence>
<evidence type="ECO:0000313" key="7">
    <source>
        <dbReference type="EMBL" id="WNH09167.1"/>
    </source>
</evidence>
<organism evidence="7 8">
    <name type="scientific">Thalassobellus suaedae</name>
    <dbReference type="NCBI Taxonomy" id="3074124"/>
    <lineage>
        <taxon>Bacteria</taxon>
        <taxon>Pseudomonadati</taxon>
        <taxon>Bacteroidota</taxon>
        <taxon>Flavobacteriia</taxon>
        <taxon>Flavobacteriales</taxon>
        <taxon>Flavobacteriaceae</taxon>
        <taxon>Thalassobellus</taxon>
    </lineage>
</organism>
<evidence type="ECO:0000256" key="5">
    <source>
        <dbReference type="ARBA" id="ARBA00023136"/>
    </source>
</evidence>
<comment type="similarity">
    <text evidence="2">Belongs to the LemA family.</text>
</comment>
<dbReference type="InterPro" id="IPR023353">
    <property type="entry name" value="LemA-like_dom_sf"/>
</dbReference>
<dbReference type="Proteomes" id="UP001302806">
    <property type="component" value="Chromosome"/>
</dbReference>
<gene>
    <name evidence="7" type="ORF">RHP51_19475</name>
</gene>
<reference evidence="7 8" key="1">
    <citation type="submission" date="2023-09" db="EMBL/GenBank/DDBJ databases">
        <title>Thalassobella suaedae gen. nov., sp. nov., a marine bacterium of the family Flavobacteriaceae isolated from a halophyte Suaeda japonica.</title>
        <authorList>
            <person name="Lee S.Y."/>
            <person name="Hwang C.Y."/>
        </authorList>
    </citation>
    <scope>NUCLEOTIDE SEQUENCE [LARGE SCALE GENOMIC DNA]</scope>
    <source>
        <strain evidence="7 8">HL-DH14</strain>
    </source>
</reference>
<feature type="coiled-coil region" evidence="6">
    <location>
        <begin position="125"/>
        <end position="152"/>
    </location>
</feature>
<dbReference type="Gene3D" id="1.20.1440.20">
    <property type="entry name" value="LemA-like domain"/>
    <property type="match status" value="1"/>
</dbReference>
<evidence type="ECO:0000313" key="8">
    <source>
        <dbReference type="Proteomes" id="UP001302806"/>
    </source>
</evidence>
<dbReference type="Pfam" id="PF04011">
    <property type="entry name" value="LemA"/>
    <property type="match status" value="1"/>
</dbReference>
<dbReference type="EMBL" id="CP134537">
    <property type="protein sequence ID" value="WNH09167.1"/>
    <property type="molecule type" value="Genomic_DNA"/>
</dbReference>